<proteinExistence type="predicted"/>
<name>A0A9X0DFR8_9HELO</name>
<feature type="region of interest" description="Disordered" evidence="1">
    <location>
        <begin position="247"/>
        <end position="290"/>
    </location>
</feature>
<dbReference type="AlphaFoldDB" id="A0A9X0DFR8"/>
<gene>
    <name evidence="2" type="ORF">OCU04_012079</name>
</gene>
<organism evidence="2 3">
    <name type="scientific">Sclerotinia nivalis</name>
    <dbReference type="NCBI Taxonomy" id="352851"/>
    <lineage>
        <taxon>Eukaryota</taxon>
        <taxon>Fungi</taxon>
        <taxon>Dikarya</taxon>
        <taxon>Ascomycota</taxon>
        <taxon>Pezizomycotina</taxon>
        <taxon>Leotiomycetes</taxon>
        <taxon>Helotiales</taxon>
        <taxon>Sclerotiniaceae</taxon>
        <taxon>Sclerotinia</taxon>
    </lineage>
</organism>
<dbReference type="EMBL" id="JAPEIS010000015">
    <property type="protein sequence ID" value="KAJ8059103.1"/>
    <property type="molecule type" value="Genomic_DNA"/>
</dbReference>
<comment type="caution">
    <text evidence="2">The sequence shown here is derived from an EMBL/GenBank/DDBJ whole genome shotgun (WGS) entry which is preliminary data.</text>
</comment>
<feature type="region of interest" description="Disordered" evidence="1">
    <location>
        <begin position="212"/>
        <end position="234"/>
    </location>
</feature>
<evidence type="ECO:0000256" key="1">
    <source>
        <dbReference type="SAM" id="MobiDB-lite"/>
    </source>
</evidence>
<dbReference type="OrthoDB" id="310217at2759"/>
<dbReference type="Gene3D" id="1.10.510.10">
    <property type="entry name" value="Transferase(Phosphotransferase) domain 1"/>
    <property type="match status" value="1"/>
</dbReference>
<dbReference type="SUPFAM" id="SSF56112">
    <property type="entry name" value="Protein kinase-like (PK-like)"/>
    <property type="match status" value="1"/>
</dbReference>
<evidence type="ECO:0008006" key="4">
    <source>
        <dbReference type="Google" id="ProtNLM"/>
    </source>
</evidence>
<feature type="compositionally biased region" description="Pro residues" evidence="1">
    <location>
        <begin position="264"/>
        <end position="284"/>
    </location>
</feature>
<sequence>MRGMRPWLKDNRTDDRPGRGNKLKSVTYTSKTNVWQVGLIMFCVIHMIKEVDWNNVERIWDRSTQRLATGKYTIGSRVRREEDLGYSQTLISTIRECLLIEPSVRRNAAELFEITRAGLAQANLGTGLNPQQPIVRLLPHQAPPQAAPPGSDLEAAPPEPRMGRPPPYRPMPIQQQVPADVLDRRAAVEAEPDDYLPAYAYNAPAGHALPRPEWGEGLERPPPNYSPRPADIAQFPPFVPQARHLIPRRPVGAPPHQIPRRPVGAPPRAPRPAPNNPPPPPPLNLPQGFQPGPDDPFLIAAIPPIYLLSTLICHVLENNLFRRQAGNIYLRNLEAGTTFFEIKGMLVEQGIGIERMNMRIRVDDGDGEKEIGDWERRRVLGHAEAVLVDDVGGIVGGEGRGRRFTG</sequence>
<accession>A0A9X0DFR8</accession>
<feature type="compositionally biased region" description="Basic and acidic residues" evidence="1">
    <location>
        <begin position="7"/>
        <end position="18"/>
    </location>
</feature>
<reference evidence="2" key="1">
    <citation type="submission" date="2022-11" db="EMBL/GenBank/DDBJ databases">
        <title>Genome Resource of Sclerotinia nivalis Strain SnTB1, a Plant Pathogen Isolated from American Ginseng.</title>
        <authorList>
            <person name="Fan S."/>
        </authorList>
    </citation>
    <scope>NUCLEOTIDE SEQUENCE</scope>
    <source>
        <strain evidence="2">SnTB1</strain>
    </source>
</reference>
<feature type="region of interest" description="Disordered" evidence="1">
    <location>
        <begin position="140"/>
        <end position="173"/>
    </location>
</feature>
<dbReference type="InterPro" id="IPR011009">
    <property type="entry name" value="Kinase-like_dom_sf"/>
</dbReference>
<feature type="compositionally biased region" description="Pro residues" evidence="1">
    <location>
        <begin position="157"/>
        <end position="170"/>
    </location>
</feature>
<evidence type="ECO:0000313" key="2">
    <source>
        <dbReference type="EMBL" id="KAJ8059103.1"/>
    </source>
</evidence>
<evidence type="ECO:0000313" key="3">
    <source>
        <dbReference type="Proteomes" id="UP001152300"/>
    </source>
</evidence>
<keyword evidence="3" id="KW-1185">Reference proteome</keyword>
<feature type="region of interest" description="Disordered" evidence="1">
    <location>
        <begin position="1"/>
        <end position="22"/>
    </location>
</feature>
<protein>
    <recommendedName>
        <fullName evidence="4">Protein kinase domain-containing protein</fullName>
    </recommendedName>
</protein>
<dbReference type="Proteomes" id="UP001152300">
    <property type="component" value="Unassembled WGS sequence"/>
</dbReference>